<gene>
    <name evidence="3" type="primary">mnmH</name>
    <name evidence="3" type="ORF">G9U52_30000</name>
</gene>
<sequence length="348" mass="39696">MFQDISIEELLKLQHQKELVLIDVRSPSEFEDATIPGSLNIPLFDDAERSEVGTIYKQVSVQAAKDKGLEIFSAKLPAFIKTFEQIEGQKTVFCWRGGMRSRTTATVLSLMGIRVYRLSGGIRAYRKWVVETLGQFKFQPKAFVINGNTGSGKTLILRSLKEKGYPVLDFEAMANHRGSVFGEIGLESNNQKTFETLLLKDLLQHNDSPFVLFEAESKRIGKAVLPGFVVEAKDTGVQLFIEVPIEERVRHTLEDYRPWEHKEECLKAFRHIKSRIHTPIAKEIEAHLLADEFAEAVKLLLEHYYDPRYEHTAKDIEENRVIFKVQTIEEAVELIIDYIATVNNQGVS</sequence>
<dbReference type="InterPro" id="IPR027417">
    <property type="entry name" value="P-loop_NTPase"/>
</dbReference>
<dbReference type="SMART" id="SM00450">
    <property type="entry name" value="RHOD"/>
    <property type="match status" value="1"/>
</dbReference>
<dbReference type="RefSeq" id="WP_166154621.1">
    <property type="nucleotide sequence ID" value="NZ_JAAOIW010000015.1"/>
</dbReference>
<proteinExistence type="predicted"/>
<reference evidence="3" key="1">
    <citation type="submission" date="2020-03" db="EMBL/GenBank/DDBJ databases">
        <title>Draft sequencing of Paenibacilllus sp. S3N08.</title>
        <authorList>
            <person name="Kim D.-U."/>
        </authorList>
    </citation>
    <scope>NUCLEOTIDE SEQUENCE</scope>
    <source>
        <strain evidence="3">S3N08</strain>
    </source>
</reference>
<comment type="caution">
    <text evidence="3">The sequence shown here is derived from an EMBL/GenBank/DDBJ whole genome shotgun (WGS) entry which is preliminary data.</text>
</comment>
<dbReference type="PANTHER" id="PTHR30401">
    <property type="entry name" value="TRNA 2-SELENOURIDINE SYNTHASE"/>
    <property type="match status" value="1"/>
</dbReference>
<dbReference type="NCBIfam" id="NF008750">
    <property type="entry name" value="PRK11784.1-2"/>
    <property type="match status" value="1"/>
</dbReference>
<dbReference type="SUPFAM" id="SSF52540">
    <property type="entry name" value="P-loop containing nucleoside triphosphate hydrolases"/>
    <property type="match status" value="1"/>
</dbReference>
<dbReference type="InterPro" id="IPR036873">
    <property type="entry name" value="Rhodanese-like_dom_sf"/>
</dbReference>
<name>A0ABX0JDN8_9BACL</name>
<evidence type="ECO:0000313" key="4">
    <source>
        <dbReference type="Proteomes" id="UP001165962"/>
    </source>
</evidence>
<dbReference type="EMBL" id="JAAOIW010000015">
    <property type="protein sequence ID" value="NHN34058.1"/>
    <property type="molecule type" value="Genomic_DNA"/>
</dbReference>
<feature type="domain" description="Rhodanese" evidence="2">
    <location>
        <begin position="15"/>
        <end position="131"/>
    </location>
</feature>
<protein>
    <submittedName>
        <fullName evidence="3">tRNA 2-selenouridine(34) synthase MnmH</fullName>
    </submittedName>
</protein>
<dbReference type="Gene3D" id="3.40.250.10">
    <property type="entry name" value="Rhodanese-like domain"/>
    <property type="match status" value="1"/>
</dbReference>
<dbReference type="SUPFAM" id="SSF52821">
    <property type="entry name" value="Rhodanese/Cell cycle control phosphatase"/>
    <property type="match status" value="1"/>
</dbReference>
<dbReference type="NCBIfam" id="TIGR03167">
    <property type="entry name" value="tRNA_sel_U_synt"/>
    <property type="match status" value="1"/>
</dbReference>
<dbReference type="PANTHER" id="PTHR30401:SF0">
    <property type="entry name" value="TRNA 2-SELENOURIDINE SYNTHASE"/>
    <property type="match status" value="1"/>
</dbReference>
<dbReference type="Pfam" id="PF26341">
    <property type="entry name" value="AAA_SelU"/>
    <property type="match status" value="1"/>
</dbReference>
<organism evidence="3 4">
    <name type="scientific">Paenibacillus agricola</name>
    <dbReference type="NCBI Taxonomy" id="2716264"/>
    <lineage>
        <taxon>Bacteria</taxon>
        <taxon>Bacillati</taxon>
        <taxon>Bacillota</taxon>
        <taxon>Bacilli</taxon>
        <taxon>Bacillales</taxon>
        <taxon>Paenibacillaceae</taxon>
        <taxon>Paenibacillus</taxon>
    </lineage>
</organism>
<evidence type="ECO:0000259" key="2">
    <source>
        <dbReference type="PROSITE" id="PS50206"/>
    </source>
</evidence>
<keyword evidence="1" id="KW-0711">Selenium</keyword>
<dbReference type="Proteomes" id="UP001165962">
    <property type="component" value="Unassembled WGS sequence"/>
</dbReference>
<accession>A0ABX0JDN8</accession>
<keyword evidence="4" id="KW-1185">Reference proteome</keyword>
<dbReference type="InterPro" id="IPR001763">
    <property type="entry name" value="Rhodanese-like_dom"/>
</dbReference>
<dbReference type="InterPro" id="IPR058840">
    <property type="entry name" value="AAA_SelU"/>
</dbReference>
<dbReference type="PROSITE" id="PS50206">
    <property type="entry name" value="RHODANESE_3"/>
    <property type="match status" value="1"/>
</dbReference>
<evidence type="ECO:0000256" key="1">
    <source>
        <dbReference type="ARBA" id="ARBA00023266"/>
    </source>
</evidence>
<dbReference type="Gene3D" id="3.40.50.300">
    <property type="entry name" value="P-loop containing nucleotide triphosphate hydrolases"/>
    <property type="match status" value="1"/>
</dbReference>
<dbReference type="InterPro" id="IPR017582">
    <property type="entry name" value="SelU"/>
</dbReference>
<evidence type="ECO:0000313" key="3">
    <source>
        <dbReference type="EMBL" id="NHN34058.1"/>
    </source>
</evidence>
<dbReference type="Pfam" id="PF00581">
    <property type="entry name" value="Rhodanese"/>
    <property type="match status" value="1"/>
</dbReference>